<dbReference type="EMBL" id="CAUYUJ010014948">
    <property type="protein sequence ID" value="CAK0848003.1"/>
    <property type="molecule type" value="Genomic_DNA"/>
</dbReference>
<reference evidence="2" key="1">
    <citation type="submission" date="2023-10" db="EMBL/GenBank/DDBJ databases">
        <authorList>
            <person name="Chen Y."/>
            <person name="Shah S."/>
            <person name="Dougan E. K."/>
            <person name="Thang M."/>
            <person name="Chan C."/>
        </authorList>
    </citation>
    <scope>NUCLEOTIDE SEQUENCE [LARGE SCALE GENOMIC DNA]</scope>
</reference>
<gene>
    <name evidence="2" type="ORF">PCOR1329_LOCUS41064</name>
</gene>
<accession>A0ABN9TPG6</accession>
<evidence type="ECO:0000313" key="2">
    <source>
        <dbReference type="EMBL" id="CAK0848003.1"/>
    </source>
</evidence>
<dbReference type="Proteomes" id="UP001189429">
    <property type="component" value="Unassembled WGS sequence"/>
</dbReference>
<proteinExistence type="predicted"/>
<comment type="caution">
    <text evidence="2">The sequence shown here is derived from an EMBL/GenBank/DDBJ whole genome shotgun (WGS) entry which is preliminary data.</text>
</comment>
<name>A0ABN9TPG6_9DINO</name>
<dbReference type="InterPro" id="IPR029058">
    <property type="entry name" value="AB_hydrolase_fold"/>
</dbReference>
<sequence length="518" mass="55762">MMRFSRAALAGLSLLGGAVADEDIVLPPVVTNPNFPERLLVLLPGGLVPNENYKMTGEAIQNATTDIRLTVVIPQVFQRLCIITCPGKSVCSPLKSRIDDAVSKSSFKGTKPKEDTFIAGHSLGATCANFLMQGYNYEYAGLLEFGGFVDLTGDASIANFSIPVLHMAGEVDGGGARVSSMAGLYAQSMAFADSHSLEESLIKKPVQILEGLDHSDFCPGFFVTKTKDCKSEVTQDVALDTIGEVASAFLHLNAPTSNATKQAAIEVMKKRLTFTKEMAEPFLTAFQLEGAEVASPPAGVPAGPWCNVGQDTVAGLSPSDAGKLKAEKCTLITGGLHQFEHQHTNYSIKQDGSLEVSCFTAIEPSPHSISGSQFSATSVDCKMVDATRIAEQLKVQTNTSMSCADVNRKAVEVAMKMLPAKSLKRFQEKGRGVCFMEDASAPGNIGPLWVQSSIKLEETKECLEVTSMKLISDIHSYIYPGNHYCKLLSPAAAMDWMMTDSHKPFPYPSSERFEAIMI</sequence>
<feature type="signal peptide" evidence="1">
    <location>
        <begin position="1"/>
        <end position="20"/>
    </location>
</feature>
<evidence type="ECO:0008006" key="4">
    <source>
        <dbReference type="Google" id="ProtNLM"/>
    </source>
</evidence>
<dbReference type="Gene3D" id="3.40.50.1820">
    <property type="entry name" value="alpha/beta hydrolase"/>
    <property type="match status" value="1"/>
</dbReference>
<evidence type="ECO:0000313" key="3">
    <source>
        <dbReference type="Proteomes" id="UP001189429"/>
    </source>
</evidence>
<protein>
    <recommendedName>
        <fullName evidence="4">Chlorophyllase</fullName>
    </recommendedName>
</protein>
<keyword evidence="3" id="KW-1185">Reference proteome</keyword>
<feature type="chain" id="PRO_5046689531" description="Chlorophyllase" evidence="1">
    <location>
        <begin position="21"/>
        <end position="518"/>
    </location>
</feature>
<dbReference type="SUPFAM" id="SSF53474">
    <property type="entry name" value="alpha/beta-Hydrolases"/>
    <property type="match status" value="1"/>
</dbReference>
<organism evidence="2 3">
    <name type="scientific">Prorocentrum cordatum</name>
    <dbReference type="NCBI Taxonomy" id="2364126"/>
    <lineage>
        <taxon>Eukaryota</taxon>
        <taxon>Sar</taxon>
        <taxon>Alveolata</taxon>
        <taxon>Dinophyceae</taxon>
        <taxon>Prorocentrales</taxon>
        <taxon>Prorocentraceae</taxon>
        <taxon>Prorocentrum</taxon>
    </lineage>
</organism>
<keyword evidence="1" id="KW-0732">Signal</keyword>
<evidence type="ECO:0000256" key="1">
    <source>
        <dbReference type="SAM" id="SignalP"/>
    </source>
</evidence>